<proteinExistence type="predicted"/>
<evidence type="ECO:0000313" key="2">
    <source>
        <dbReference type="Proteomes" id="UP000189739"/>
    </source>
</evidence>
<dbReference type="STRING" id="1792845.BC343_19700"/>
<gene>
    <name evidence="1" type="ORF">BC343_19700</name>
</gene>
<evidence type="ECO:0000313" key="1">
    <source>
        <dbReference type="EMBL" id="OOQ56651.1"/>
    </source>
</evidence>
<sequence>MKNKKIMIQALVIALVIIGAVWELTGFISGHGPSENAKQLRAAAIVCWLANILFRRPQDDDDWAGQY</sequence>
<dbReference type="EMBL" id="MBTF01000039">
    <property type="protein sequence ID" value="OOQ56651.1"/>
    <property type="molecule type" value="Genomic_DNA"/>
</dbReference>
<keyword evidence="2" id="KW-1185">Reference proteome</keyword>
<dbReference type="AlphaFoldDB" id="A0A1S9P6S0"/>
<dbReference type="Proteomes" id="UP000189739">
    <property type="component" value="Unassembled WGS sequence"/>
</dbReference>
<protein>
    <submittedName>
        <fullName evidence="1">Uncharacterized protein</fullName>
    </submittedName>
</protein>
<dbReference type="OrthoDB" id="797898at2"/>
<dbReference type="RefSeq" id="WP_078351616.1">
    <property type="nucleotide sequence ID" value="NZ_MBTF01000039.1"/>
</dbReference>
<accession>A0A1S9P6S0</accession>
<comment type="caution">
    <text evidence="1">The sequence shown here is derived from an EMBL/GenBank/DDBJ whole genome shotgun (WGS) entry which is preliminary data.</text>
</comment>
<reference evidence="1 2" key="1">
    <citation type="submission" date="2016-07" db="EMBL/GenBank/DDBJ databases">
        <title>Genomic analysis of zinc-resistant bacterium Mucilaginibacter pedocola TBZ30.</title>
        <authorList>
            <person name="Huang J."/>
            <person name="Tang J."/>
        </authorList>
    </citation>
    <scope>NUCLEOTIDE SEQUENCE [LARGE SCALE GENOMIC DNA]</scope>
    <source>
        <strain evidence="1 2">TBZ30</strain>
    </source>
</reference>
<organism evidence="1 2">
    <name type="scientific">Mucilaginibacter pedocola</name>
    <dbReference type="NCBI Taxonomy" id="1792845"/>
    <lineage>
        <taxon>Bacteria</taxon>
        <taxon>Pseudomonadati</taxon>
        <taxon>Bacteroidota</taxon>
        <taxon>Sphingobacteriia</taxon>
        <taxon>Sphingobacteriales</taxon>
        <taxon>Sphingobacteriaceae</taxon>
        <taxon>Mucilaginibacter</taxon>
    </lineage>
</organism>
<name>A0A1S9P6S0_9SPHI</name>